<evidence type="ECO:0000256" key="4">
    <source>
        <dbReference type="ARBA" id="ARBA00013208"/>
    </source>
</evidence>
<evidence type="ECO:0000256" key="8">
    <source>
        <dbReference type="SAM" id="MobiDB-lite"/>
    </source>
</evidence>
<keyword evidence="5 7" id="KW-0378">Hydrolase</keyword>
<dbReference type="GO" id="GO:0004252">
    <property type="term" value="F:serine-type endopeptidase activity"/>
    <property type="evidence" value="ECO:0007669"/>
    <property type="project" value="InterPro"/>
</dbReference>
<keyword evidence="7" id="KW-0812">Transmembrane</keyword>
<feature type="transmembrane region" description="Helical" evidence="7">
    <location>
        <begin position="46"/>
        <end position="68"/>
    </location>
</feature>
<dbReference type="CDD" id="cd06530">
    <property type="entry name" value="S26_SPase_I"/>
    <property type="match status" value="1"/>
</dbReference>
<evidence type="ECO:0000256" key="2">
    <source>
        <dbReference type="ARBA" id="ARBA00004401"/>
    </source>
</evidence>
<evidence type="ECO:0000256" key="5">
    <source>
        <dbReference type="ARBA" id="ARBA00022801"/>
    </source>
</evidence>
<proteinExistence type="inferred from homology"/>
<reference evidence="10 11" key="1">
    <citation type="submission" date="2020-08" db="EMBL/GenBank/DDBJ databases">
        <title>Sequencing the genomes of 1000 actinobacteria strains.</title>
        <authorList>
            <person name="Klenk H.-P."/>
        </authorList>
    </citation>
    <scope>NUCLEOTIDE SEQUENCE [LARGE SCALE GENOMIC DNA]</scope>
    <source>
        <strain evidence="10 11">DSM 45362</strain>
    </source>
</reference>
<comment type="similarity">
    <text evidence="3 7">Belongs to the peptidase S26 family.</text>
</comment>
<evidence type="ECO:0000256" key="6">
    <source>
        <dbReference type="PIRSR" id="PIRSR600223-1"/>
    </source>
</evidence>
<feature type="region of interest" description="Disordered" evidence="8">
    <location>
        <begin position="1"/>
        <end position="22"/>
    </location>
</feature>
<dbReference type="GO" id="GO:0009003">
    <property type="term" value="F:signal peptidase activity"/>
    <property type="evidence" value="ECO:0007669"/>
    <property type="project" value="UniProtKB-EC"/>
</dbReference>
<evidence type="ECO:0000259" key="9">
    <source>
        <dbReference type="Pfam" id="PF10502"/>
    </source>
</evidence>
<evidence type="ECO:0000256" key="7">
    <source>
        <dbReference type="RuleBase" id="RU362042"/>
    </source>
</evidence>
<dbReference type="PANTHER" id="PTHR43390:SF1">
    <property type="entry name" value="CHLOROPLAST PROCESSING PEPTIDASE"/>
    <property type="match status" value="1"/>
</dbReference>
<keyword evidence="7" id="KW-0645">Protease</keyword>
<dbReference type="GO" id="GO:0006465">
    <property type="term" value="P:signal peptide processing"/>
    <property type="evidence" value="ECO:0007669"/>
    <property type="project" value="InterPro"/>
</dbReference>
<dbReference type="GO" id="GO:0005886">
    <property type="term" value="C:plasma membrane"/>
    <property type="evidence" value="ECO:0007669"/>
    <property type="project" value="UniProtKB-SubCell"/>
</dbReference>
<feature type="active site" evidence="6">
    <location>
        <position position="151"/>
    </location>
</feature>
<keyword evidence="11" id="KW-1185">Reference proteome</keyword>
<sequence length="314" mass="34584">MTQRWTDYSDTPDEPSRDLATREPAAVTGEVWGRRRKRRGGRRMPLWQEIPLLLIIALGLAVLVRTFFFQAFFIPSGSMEDTLRRDDRVIVNKLSYEFGDPERGDVIVFKGPDNWVPENAVDPNSSFFTRLGRGLGDLVGISQPGEKDFIKRVIGLPGDHVSCCDVKGRIYVNGIPIDEPYVTSTKDANLDTAKTPGRCGPRAFDEVTVEPGMLFVMGDHRLVSQDSRCQGQVPIENVIGPAFSIVWPVSRWNGLDVGDTFSKVPDGRANASGQVSPGDPAPLGALLAGAAVMLPWATARRVRALKGESRRLRP</sequence>
<dbReference type="EMBL" id="JACHMN010000003">
    <property type="protein sequence ID" value="MBB5872225.1"/>
    <property type="molecule type" value="Genomic_DNA"/>
</dbReference>
<keyword evidence="7" id="KW-0472">Membrane</keyword>
<dbReference type="InterPro" id="IPR019758">
    <property type="entry name" value="Pept_S26A_signal_pept_1_CS"/>
</dbReference>
<dbReference type="InterPro" id="IPR019533">
    <property type="entry name" value="Peptidase_S26"/>
</dbReference>
<accession>A0A841BX26</accession>
<evidence type="ECO:0000256" key="3">
    <source>
        <dbReference type="ARBA" id="ARBA00009370"/>
    </source>
</evidence>
<dbReference type="PANTHER" id="PTHR43390">
    <property type="entry name" value="SIGNAL PEPTIDASE I"/>
    <property type="match status" value="1"/>
</dbReference>
<comment type="caution">
    <text evidence="10">The sequence shown here is derived from an EMBL/GenBank/DDBJ whole genome shotgun (WGS) entry which is preliminary data.</text>
</comment>
<dbReference type="PROSITE" id="PS00761">
    <property type="entry name" value="SPASE_I_3"/>
    <property type="match status" value="1"/>
</dbReference>
<dbReference type="InterPro" id="IPR036286">
    <property type="entry name" value="LexA/Signal_pep-like_sf"/>
</dbReference>
<comment type="subcellular location">
    <subcellularLocation>
        <location evidence="2">Cell membrane</location>
        <topology evidence="2">Single-pass type II membrane protein</topology>
    </subcellularLocation>
    <subcellularLocation>
        <location evidence="7">Membrane</location>
        <topology evidence="7">Single-pass type II membrane protein</topology>
    </subcellularLocation>
</comment>
<keyword evidence="7" id="KW-1133">Transmembrane helix</keyword>
<protein>
    <recommendedName>
        <fullName evidence="4 7">Signal peptidase I</fullName>
        <ecNumber evidence="4 7">3.4.21.89</ecNumber>
    </recommendedName>
</protein>
<feature type="domain" description="Peptidase S26" evidence="9">
    <location>
        <begin position="49"/>
        <end position="247"/>
    </location>
</feature>
<comment type="catalytic activity">
    <reaction evidence="1 7">
        <text>Cleavage of hydrophobic, N-terminal signal or leader sequences from secreted and periplasmic proteins.</text>
        <dbReference type="EC" id="3.4.21.89"/>
    </reaction>
</comment>
<gene>
    <name evidence="10" type="ORF">F4553_005659</name>
</gene>
<dbReference type="EC" id="3.4.21.89" evidence="4 7"/>
<evidence type="ECO:0000313" key="10">
    <source>
        <dbReference type="EMBL" id="MBB5872225.1"/>
    </source>
</evidence>
<dbReference type="Proteomes" id="UP000587527">
    <property type="component" value="Unassembled WGS sequence"/>
</dbReference>
<dbReference type="Gene3D" id="2.10.109.10">
    <property type="entry name" value="Umud Fragment, subunit A"/>
    <property type="match status" value="1"/>
</dbReference>
<name>A0A841BX26_9ACTN</name>
<dbReference type="Pfam" id="PF10502">
    <property type="entry name" value="Peptidase_S26"/>
    <property type="match status" value="1"/>
</dbReference>
<dbReference type="InterPro" id="IPR000223">
    <property type="entry name" value="Pept_S26A_signal_pept_1"/>
</dbReference>
<organism evidence="10 11">
    <name type="scientific">Allocatelliglobosispora scoriae</name>
    <dbReference type="NCBI Taxonomy" id="643052"/>
    <lineage>
        <taxon>Bacteria</taxon>
        <taxon>Bacillati</taxon>
        <taxon>Actinomycetota</taxon>
        <taxon>Actinomycetes</taxon>
        <taxon>Micromonosporales</taxon>
        <taxon>Micromonosporaceae</taxon>
        <taxon>Allocatelliglobosispora</taxon>
    </lineage>
</organism>
<dbReference type="SUPFAM" id="SSF51306">
    <property type="entry name" value="LexA/Signal peptidase"/>
    <property type="match status" value="1"/>
</dbReference>
<feature type="active site" evidence="6">
    <location>
        <position position="78"/>
    </location>
</feature>
<dbReference type="PRINTS" id="PR00727">
    <property type="entry name" value="LEADERPTASE"/>
</dbReference>
<evidence type="ECO:0000256" key="1">
    <source>
        <dbReference type="ARBA" id="ARBA00000677"/>
    </source>
</evidence>
<evidence type="ECO:0000313" key="11">
    <source>
        <dbReference type="Proteomes" id="UP000587527"/>
    </source>
</evidence>
<dbReference type="NCBIfam" id="TIGR02227">
    <property type="entry name" value="sigpep_I_bact"/>
    <property type="match status" value="1"/>
</dbReference>
<dbReference type="AlphaFoldDB" id="A0A841BX26"/>